<name>A0A5J9T0J3_9POAL</name>
<evidence type="ECO:0000313" key="3">
    <source>
        <dbReference type="Proteomes" id="UP000324897"/>
    </source>
</evidence>
<gene>
    <name evidence="2" type="ORF">EJB05_47891</name>
</gene>
<dbReference type="OrthoDB" id="667091at2759"/>
<feature type="domain" description="DUF8040" evidence="1">
    <location>
        <begin position="43"/>
        <end position="122"/>
    </location>
</feature>
<keyword evidence="3" id="KW-1185">Reference proteome</keyword>
<dbReference type="Gramene" id="TVU04757">
    <property type="protein sequence ID" value="TVU04757"/>
    <property type="gene ID" value="EJB05_47891"/>
</dbReference>
<evidence type="ECO:0000313" key="2">
    <source>
        <dbReference type="EMBL" id="TVU04757.1"/>
    </source>
</evidence>
<organism evidence="2 3">
    <name type="scientific">Eragrostis curvula</name>
    <name type="common">weeping love grass</name>
    <dbReference type="NCBI Taxonomy" id="38414"/>
    <lineage>
        <taxon>Eukaryota</taxon>
        <taxon>Viridiplantae</taxon>
        <taxon>Streptophyta</taxon>
        <taxon>Embryophyta</taxon>
        <taxon>Tracheophyta</taxon>
        <taxon>Spermatophyta</taxon>
        <taxon>Magnoliopsida</taxon>
        <taxon>Liliopsida</taxon>
        <taxon>Poales</taxon>
        <taxon>Poaceae</taxon>
        <taxon>PACMAD clade</taxon>
        <taxon>Chloridoideae</taxon>
        <taxon>Eragrostideae</taxon>
        <taxon>Eragrostidinae</taxon>
        <taxon>Eragrostis</taxon>
    </lineage>
</organism>
<evidence type="ECO:0000259" key="1">
    <source>
        <dbReference type="Pfam" id="PF26138"/>
    </source>
</evidence>
<feature type="non-terminal residue" evidence="2">
    <location>
        <position position="1"/>
    </location>
</feature>
<dbReference type="EMBL" id="RWGY01000051">
    <property type="protein sequence ID" value="TVU04757.1"/>
    <property type="molecule type" value="Genomic_DNA"/>
</dbReference>
<dbReference type="AlphaFoldDB" id="A0A5J9T0J3"/>
<proteinExistence type="predicted"/>
<dbReference type="Proteomes" id="UP000324897">
    <property type="component" value="Unassembled WGS sequence"/>
</dbReference>
<dbReference type="Pfam" id="PF26138">
    <property type="entry name" value="DUF8040"/>
    <property type="match status" value="1"/>
</dbReference>
<accession>A0A5J9T0J3</accession>
<dbReference type="InterPro" id="IPR058353">
    <property type="entry name" value="DUF8040"/>
</dbReference>
<sequence>MASWEEEAVQFLLEEEEEDDELFSIIIPAVLMALQEEKVPVHTSSLPGAVKVQEILEGHESWCKVEFRMEKEIFRSTAEFLRRENLLRDTRGVRIEEQLGMFMVSSDGPLCHQSVAHRFWHFLEFPICPWVAFPTGSQRQQTPLMGMHPGWGACSRDSPVGWMQPPGHGPVLPKEALEIDGCPGLLRRCGEGGEYFNLISSIPDKDIRVAEDRELPVKRLLPLCGGDSQLRLDLVFDHLLFPEAGQPIESKY</sequence>
<protein>
    <recommendedName>
        <fullName evidence="1">DUF8040 domain-containing protein</fullName>
    </recommendedName>
</protein>
<reference evidence="2 3" key="1">
    <citation type="journal article" date="2019" name="Sci. Rep.">
        <title>A high-quality genome of Eragrostis curvula grass provides insights into Poaceae evolution and supports new strategies to enhance forage quality.</title>
        <authorList>
            <person name="Carballo J."/>
            <person name="Santos B.A.C.M."/>
            <person name="Zappacosta D."/>
            <person name="Garbus I."/>
            <person name="Selva J.P."/>
            <person name="Gallo C.A."/>
            <person name="Diaz A."/>
            <person name="Albertini E."/>
            <person name="Caccamo M."/>
            <person name="Echenique V."/>
        </authorList>
    </citation>
    <scope>NUCLEOTIDE SEQUENCE [LARGE SCALE GENOMIC DNA]</scope>
    <source>
        <strain evidence="3">cv. Victoria</strain>
        <tissue evidence="2">Leaf</tissue>
    </source>
</reference>
<comment type="caution">
    <text evidence="2">The sequence shown here is derived from an EMBL/GenBank/DDBJ whole genome shotgun (WGS) entry which is preliminary data.</text>
</comment>